<accession>A0A8X6H9N5</accession>
<feature type="compositionally biased region" description="Basic and acidic residues" evidence="1">
    <location>
        <begin position="294"/>
        <end position="308"/>
    </location>
</feature>
<feature type="region of interest" description="Disordered" evidence="1">
    <location>
        <begin position="269"/>
        <end position="328"/>
    </location>
</feature>
<evidence type="ECO:0000256" key="1">
    <source>
        <dbReference type="SAM" id="MobiDB-lite"/>
    </source>
</evidence>
<evidence type="ECO:0000313" key="3">
    <source>
        <dbReference type="Proteomes" id="UP000887116"/>
    </source>
</evidence>
<organism evidence="2 3">
    <name type="scientific">Trichonephila clavata</name>
    <name type="common">Joro spider</name>
    <name type="synonym">Nephila clavata</name>
    <dbReference type="NCBI Taxonomy" id="2740835"/>
    <lineage>
        <taxon>Eukaryota</taxon>
        <taxon>Metazoa</taxon>
        <taxon>Ecdysozoa</taxon>
        <taxon>Arthropoda</taxon>
        <taxon>Chelicerata</taxon>
        <taxon>Arachnida</taxon>
        <taxon>Araneae</taxon>
        <taxon>Araneomorphae</taxon>
        <taxon>Entelegynae</taxon>
        <taxon>Araneoidea</taxon>
        <taxon>Nephilidae</taxon>
        <taxon>Trichonephila</taxon>
    </lineage>
</organism>
<reference evidence="2" key="1">
    <citation type="submission" date="2020-07" db="EMBL/GenBank/DDBJ databases">
        <title>Multicomponent nature underlies the extraordinary mechanical properties of spider dragline silk.</title>
        <authorList>
            <person name="Kono N."/>
            <person name="Nakamura H."/>
            <person name="Mori M."/>
            <person name="Yoshida Y."/>
            <person name="Ohtoshi R."/>
            <person name="Malay A.D."/>
            <person name="Moran D.A.P."/>
            <person name="Tomita M."/>
            <person name="Numata K."/>
            <person name="Arakawa K."/>
        </authorList>
    </citation>
    <scope>NUCLEOTIDE SEQUENCE</scope>
</reference>
<evidence type="ECO:0000313" key="2">
    <source>
        <dbReference type="EMBL" id="GFR17855.1"/>
    </source>
</evidence>
<dbReference type="Gene3D" id="3.90.70.80">
    <property type="match status" value="1"/>
</dbReference>
<dbReference type="AlphaFoldDB" id="A0A8X6H9N5"/>
<sequence>MLAGNKESGKSPSSESTLKKSDFVTRDPISIFSRIKNASDEEEKKKLNQLLETLRKKLPEGFKIGAAVGEGDCFFDSVAQGLNELKDKGLITGSKGFSVKSLRESCKQYAQQVDQSKEGSWLDNALKVEIEELCEYIPRIEFTAEDIKNASSGSEIKILKLENVIWGRTEIEGKMICEKYGVKVRTIELRDKEIDGLHVTKGKVGTGNNIIYIVNYRNHFVPLLSNIEKDIKRSIKVSREEAYGNVVGSNSNNISQSYISTPLQDIENPTYKQSGCSRSPGKKNHKTGRKRGRSVTDKDNKALKRPRMDVNVASNEDLESPSDLQDKPEQDELHNAFQTKRHIPHHLIELMYQLDLSVLCSLRKSTYEHKYRLLSLAFEDSEIDKFNDIALRYEEKSIHIRIENVDEYYIDNDISYAKLFTKERRSSSINSYFGSFVKHLISKSDSLSNNVEYLIVYTNSGLDLTEKKELKKGQLRNFYPFKFDSINTEECDILKDFLFTNDNTQGSGFYQFLQDEATREELLGQLEFSPAMRKAIKGRKLSQEFEKETKEAFLDKLVLAVNQPNREELNNIVKNEIKKNSKVQDDYIALQERILCDLTAPEKDKKLKNYISGVIYEFNLLILFLHEMFLNKNMLSISFEEKSRDTSNNITINYKDRVTYVKAHNADSNIGYDQLFPSKRQERKNTFSINKYFTLFIEKLENDKDIKYFIIYTDADLDLTEEKKLKKGQSKDSYPLKFDSIDIREKRYKILRNCSCINGNGLYQFVQEGTTREKLLSLLKLPPALQKEEEKGRLSDENEIEIKEKFLDKLILAVNQPNRENLNSVIRNEIGKSDIPYNYEKLHEVALRWSESHEFGPITKGIMEKLLEDIKNNRSSYQKIQNKNIDEEIKFAKSVVGKKGTPAFNQFLSFLIKGEGKKYLKVMKKEGISLTNVSSILGGARGKAPTAFKGLYGLWFDKEGNKTQYLKTLEKEGINLANISSVLNRARGKAPTAFKDLYDLWFDEEGNKTQYLKTLERKGVNLASTSSILSGARAKASTAFKDLHDLWFDKDGNETQYLKTLGEEKINLTNMSSILSGLGLMLQQHLKACMICGLMKMGIKLNI</sequence>
<dbReference type="EMBL" id="BMAO01027535">
    <property type="protein sequence ID" value="GFR17855.1"/>
    <property type="molecule type" value="Genomic_DNA"/>
</dbReference>
<feature type="compositionally biased region" description="Basic residues" evidence="1">
    <location>
        <begin position="280"/>
        <end position="293"/>
    </location>
</feature>
<proteinExistence type="predicted"/>
<gene>
    <name evidence="2" type="ORF">TNCT_368471</name>
</gene>
<feature type="region of interest" description="Disordered" evidence="1">
    <location>
        <begin position="1"/>
        <end position="21"/>
    </location>
</feature>
<dbReference type="CDD" id="cd22754">
    <property type="entry name" value="OTU_wMelOTU-like"/>
    <property type="match status" value="1"/>
</dbReference>
<dbReference type="OrthoDB" id="6432311at2759"/>
<keyword evidence="3" id="KW-1185">Reference proteome</keyword>
<dbReference type="Proteomes" id="UP000887116">
    <property type="component" value="Unassembled WGS sequence"/>
</dbReference>
<name>A0A8X6H9N5_TRICU</name>
<protein>
    <recommendedName>
        <fullName evidence="4">OTU domain-containing protein</fullName>
    </recommendedName>
</protein>
<evidence type="ECO:0008006" key="4">
    <source>
        <dbReference type="Google" id="ProtNLM"/>
    </source>
</evidence>
<comment type="caution">
    <text evidence="2">The sequence shown here is derived from an EMBL/GenBank/DDBJ whole genome shotgun (WGS) entry which is preliminary data.</text>
</comment>